<dbReference type="PROSITE" id="PS51257">
    <property type="entry name" value="PROKAR_LIPOPROTEIN"/>
    <property type="match status" value="1"/>
</dbReference>
<sequence length="154" mass="16926">MKMKKLVVVFLASIIVTVVLGGCSSNSVVDDSEWNTVKKTGKFEIQVTSAELIDNNLNTDVGHETLKLAVQAKNISKEAVPIGSGDFYLKDEDGKKYTFTGSESSLGDVVKAGKTIEGYGYYSIPKESKKMMIVYNPFQSTDQLKWEMTVPGKK</sequence>
<proteinExistence type="predicted"/>
<evidence type="ECO:0000256" key="1">
    <source>
        <dbReference type="ARBA" id="ARBA00022729"/>
    </source>
</evidence>
<protein>
    <submittedName>
        <fullName evidence="4">DUF4352 domain-containing protein</fullName>
    </submittedName>
</protein>
<dbReference type="InterPro" id="IPR029051">
    <property type="entry name" value="DUF4352"/>
</dbReference>
<dbReference type="Proteomes" id="UP000569903">
    <property type="component" value="Unassembled WGS sequence"/>
</dbReference>
<reference evidence="4 5" key="1">
    <citation type="submission" date="2020-03" db="EMBL/GenBank/DDBJ databases">
        <title>Soil Listeria distribution.</title>
        <authorList>
            <person name="Liao J."/>
            <person name="Wiedmann M."/>
        </authorList>
    </citation>
    <scope>NUCLEOTIDE SEQUENCE [LARGE SCALE GENOMIC DNA]</scope>
    <source>
        <strain evidence="4 5">FSL L7-1614</strain>
    </source>
</reference>
<evidence type="ECO:0000256" key="2">
    <source>
        <dbReference type="SAM" id="SignalP"/>
    </source>
</evidence>
<comment type="caution">
    <text evidence="4">The sequence shown here is derived from an EMBL/GenBank/DDBJ whole genome shotgun (WGS) entry which is preliminary data.</text>
</comment>
<feature type="domain" description="DUF4352" evidence="3">
    <location>
        <begin position="35"/>
        <end position="138"/>
    </location>
</feature>
<dbReference type="EMBL" id="JAARQN010000005">
    <property type="protein sequence ID" value="MBC1457708.1"/>
    <property type="molecule type" value="Genomic_DNA"/>
</dbReference>
<keyword evidence="1 2" id="KW-0732">Signal</keyword>
<dbReference type="AlphaFoldDB" id="A0A841YWN9"/>
<accession>A0A841YWN9</accession>
<evidence type="ECO:0000313" key="5">
    <source>
        <dbReference type="Proteomes" id="UP000569903"/>
    </source>
</evidence>
<evidence type="ECO:0000259" key="3">
    <source>
        <dbReference type="Pfam" id="PF11611"/>
    </source>
</evidence>
<organism evidence="4 5">
    <name type="scientific">Listeria newyorkensis</name>
    <dbReference type="NCBI Taxonomy" id="1497681"/>
    <lineage>
        <taxon>Bacteria</taxon>
        <taxon>Bacillati</taxon>
        <taxon>Bacillota</taxon>
        <taxon>Bacilli</taxon>
        <taxon>Bacillales</taxon>
        <taxon>Listeriaceae</taxon>
        <taxon>Listeria</taxon>
    </lineage>
</organism>
<name>A0A841YWN9_9LIST</name>
<feature type="signal peptide" evidence="2">
    <location>
        <begin position="1"/>
        <end position="21"/>
    </location>
</feature>
<feature type="chain" id="PRO_5039555722" evidence="2">
    <location>
        <begin position="22"/>
        <end position="154"/>
    </location>
</feature>
<dbReference type="Pfam" id="PF11611">
    <property type="entry name" value="DUF4352"/>
    <property type="match status" value="1"/>
</dbReference>
<gene>
    <name evidence="4" type="ORF">HB850_08060</name>
</gene>
<evidence type="ECO:0000313" key="4">
    <source>
        <dbReference type="EMBL" id="MBC1457708.1"/>
    </source>
</evidence>
<dbReference type="Gene3D" id="2.60.40.1240">
    <property type="match status" value="1"/>
</dbReference>
<dbReference type="InterPro" id="IPR029050">
    <property type="entry name" value="Immunoprotect_excell_Ig-like"/>
</dbReference>